<evidence type="ECO:0000313" key="9">
    <source>
        <dbReference type="EMBL" id="MBO1322812.1"/>
    </source>
</evidence>
<reference evidence="9" key="1">
    <citation type="submission" date="2021-03" db="EMBL/GenBank/DDBJ databases">
        <authorList>
            <person name="Wang G."/>
        </authorList>
    </citation>
    <scope>NUCLEOTIDE SEQUENCE</scope>
    <source>
        <strain evidence="9">KCTC 12899</strain>
    </source>
</reference>
<evidence type="ECO:0000256" key="2">
    <source>
        <dbReference type="ARBA" id="ARBA00022692"/>
    </source>
</evidence>
<feature type="domain" description="Fatty acid hydroxylase" evidence="8">
    <location>
        <begin position="80"/>
        <end position="213"/>
    </location>
</feature>
<evidence type="ECO:0000256" key="3">
    <source>
        <dbReference type="ARBA" id="ARBA00022989"/>
    </source>
</evidence>
<evidence type="ECO:0000256" key="1">
    <source>
        <dbReference type="ARBA" id="ARBA00004127"/>
    </source>
</evidence>
<keyword evidence="4" id="KW-0560">Oxidoreductase</keyword>
<keyword evidence="10" id="KW-1185">Reference proteome</keyword>
<keyword evidence="5" id="KW-0443">Lipid metabolism</keyword>
<protein>
    <submittedName>
        <fullName evidence="9">Sterol desaturase family protein</fullName>
    </submittedName>
</protein>
<dbReference type="InterPro" id="IPR006694">
    <property type="entry name" value="Fatty_acid_hydroxylase"/>
</dbReference>
<keyword evidence="3 7" id="KW-1133">Transmembrane helix</keyword>
<dbReference type="GO" id="GO:0050479">
    <property type="term" value="F:glyceryl-ether monooxygenase activity"/>
    <property type="evidence" value="ECO:0007669"/>
    <property type="project" value="TreeGrafter"/>
</dbReference>
<dbReference type="InterPro" id="IPR051689">
    <property type="entry name" value="Sterol_desaturase/TMEM195"/>
</dbReference>
<dbReference type="EMBL" id="JAFREP010000043">
    <property type="protein sequence ID" value="MBO1322812.1"/>
    <property type="molecule type" value="Genomic_DNA"/>
</dbReference>
<evidence type="ECO:0000256" key="6">
    <source>
        <dbReference type="ARBA" id="ARBA00023136"/>
    </source>
</evidence>
<feature type="transmembrane region" description="Helical" evidence="7">
    <location>
        <begin position="6"/>
        <end position="25"/>
    </location>
</feature>
<keyword evidence="2 7" id="KW-0812">Transmembrane</keyword>
<dbReference type="PANTHER" id="PTHR21624:SF1">
    <property type="entry name" value="ALKYLGLYCEROL MONOOXYGENASE"/>
    <property type="match status" value="1"/>
</dbReference>
<dbReference type="PANTHER" id="PTHR21624">
    <property type="entry name" value="STEROL DESATURASE-RELATED PROTEIN"/>
    <property type="match status" value="1"/>
</dbReference>
<dbReference type="Proteomes" id="UP000664417">
    <property type="component" value="Unassembled WGS sequence"/>
</dbReference>
<dbReference type="GO" id="GO:0012505">
    <property type="term" value="C:endomembrane system"/>
    <property type="evidence" value="ECO:0007669"/>
    <property type="project" value="UniProtKB-SubCell"/>
</dbReference>
<feature type="transmembrane region" description="Helical" evidence="7">
    <location>
        <begin position="124"/>
        <end position="142"/>
    </location>
</feature>
<feature type="transmembrane region" description="Helical" evidence="7">
    <location>
        <begin position="37"/>
        <end position="60"/>
    </location>
</feature>
<evidence type="ECO:0000313" key="10">
    <source>
        <dbReference type="Proteomes" id="UP000664417"/>
    </source>
</evidence>
<comment type="subcellular location">
    <subcellularLocation>
        <location evidence="1">Endomembrane system</location>
        <topology evidence="1">Multi-pass membrane protein</topology>
    </subcellularLocation>
</comment>
<proteinExistence type="predicted"/>
<dbReference type="GO" id="GO:0008610">
    <property type="term" value="P:lipid biosynthetic process"/>
    <property type="evidence" value="ECO:0007669"/>
    <property type="project" value="InterPro"/>
</dbReference>
<dbReference type="GO" id="GO:0005506">
    <property type="term" value="F:iron ion binding"/>
    <property type="evidence" value="ECO:0007669"/>
    <property type="project" value="InterPro"/>
</dbReference>
<feature type="transmembrane region" description="Helical" evidence="7">
    <location>
        <begin position="72"/>
        <end position="93"/>
    </location>
</feature>
<name>A0A8J7QDZ0_9BACT</name>
<sequence length="298" mass="33445">MTVPTLILLGMIAFGISCEWLWSQWTHRAVYSAKEVLANLGVLLGGQLLKPITLAWKLLVLSLVEPLQWFQLPLNAGTILLTFMAVEFAYYWYHRFSHEIPFLWAIHHAHHSSTHMNLTTAVRLNWMGGFVSIPFFMPLVLLGLSPNMIVTALALNLLFQFFLHTEAIGKLGKLEGALINTPAAHRVHHGTNPAYIDKNYGGVLIIFDRLFGTWEPEQEQVRYGVTTGPVRSNPFVIVFAPMRQWLRGAFFREKHTGRPGSSHGRVSASANRNLADGMTLVSAAEHVEQEMKTCGVCE</sequence>
<evidence type="ECO:0000256" key="7">
    <source>
        <dbReference type="SAM" id="Phobius"/>
    </source>
</evidence>
<dbReference type="GO" id="GO:0006643">
    <property type="term" value="P:membrane lipid metabolic process"/>
    <property type="evidence" value="ECO:0007669"/>
    <property type="project" value="TreeGrafter"/>
</dbReference>
<accession>A0A8J7QDZ0</accession>
<gene>
    <name evidence="9" type="ORF">J3U88_30375</name>
</gene>
<dbReference type="Pfam" id="PF04116">
    <property type="entry name" value="FA_hydroxylase"/>
    <property type="match status" value="1"/>
</dbReference>
<keyword evidence="6 7" id="KW-0472">Membrane</keyword>
<dbReference type="GO" id="GO:0016020">
    <property type="term" value="C:membrane"/>
    <property type="evidence" value="ECO:0007669"/>
    <property type="project" value="GOC"/>
</dbReference>
<organism evidence="9 10">
    <name type="scientific">Acanthopleuribacter pedis</name>
    <dbReference type="NCBI Taxonomy" id="442870"/>
    <lineage>
        <taxon>Bacteria</taxon>
        <taxon>Pseudomonadati</taxon>
        <taxon>Acidobacteriota</taxon>
        <taxon>Holophagae</taxon>
        <taxon>Acanthopleuribacterales</taxon>
        <taxon>Acanthopleuribacteraceae</taxon>
        <taxon>Acanthopleuribacter</taxon>
    </lineage>
</organism>
<evidence type="ECO:0000256" key="5">
    <source>
        <dbReference type="ARBA" id="ARBA00023098"/>
    </source>
</evidence>
<dbReference type="AlphaFoldDB" id="A0A8J7QDZ0"/>
<comment type="caution">
    <text evidence="9">The sequence shown here is derived from an EMBL/GenBank/DDBJ whole genome shotgun (WGS) entry which is preliminary data.</text>
</comment>
<evidence type="ECO:0000259" key="8">
    <source>
        <dbReference type="Pfam" id="PF04116"/>
    </source>
</evidence>
<dbReference type="RefSeq" id="WP_207862783.1">
    <property type="nucleotide sequence ID" value="NZ_JAFREP010000043.1"/>
</dbReference>
<evidence type="ECO:0000256" key="4">
    <source>
        <dbReference type="ARBA" id="ARBA00023002"/>
    </source>
</evidence>